<evidence type="ECO:0000256" key="5">
    <source>
        <dbReference type="RuleBase" id="RU003345"/>
    </source>
</evidence>
<proteinExistence type="inferred from homology"/>
<dbReference type="GO" id="GO:0005737">
    <property type="term" value="C:cytoplasm"/>
    <property type="evidence" value="ECO:0007669"/>
    <property type="project" value="TreeGrafter"/>
</dbReference>
<dbReference type="InterPro" id="IPR016161">
    <property type="entry name" value="Ald_DH/histidinol_DH"/>
</dbReference>
<dbReference type="InterPro" id="IPR029510">
    <property type="entry name" value="Ald_DH_CS_GLU"/>
</dbReference>
<dbReference type="EMBL" id="JABDTM020027790">
    <property type="protein sequence ID" value="KAH0809978.1"/>
    <property type="molecule type" value="Genomic_DNA"/>
</dbReference>
<evidence type="ECO:0000256" key="4">
    <source>
        <dbReference type="PROSITE-ProRule" id="PRU10007"/>
    </source>
</evidence>
<evidence type="ECO:0000313" key="8">
    <source>
        <dbReference type="Proteomes" id="UP000719412"/>
    </source>
</evidence>
<dbReference type="PANTHER" id="PTHR43570:SF16">
    <property type="entry name" value="ALDEHYDE DEHYDROGENASE TYPE III, ISOFORM Q"/>
    <property type="match status" value="1"/>
</dbReference>
<evidence type="ECO:0000313" key="7">
    <source>
        <dbReference type="EMBL" id="KAH0809978.1"/>
    </source>
</evidence>
<dbReference type="Gene3D" id="3.40.309.10">
    <property type="entry name" value="Aldehyde Dehydrogenase, Chain A, domain 2"/>
    <property type="match status" value="1"/>
</dbReference>
<dbReference type="CDD" id="cd07132">
    <property type="entry name" value="ALDH_F3AB"/>
    <property type="match status" value="1"/>
</dbReference>
<keyword evidence="3" id="KW-0520">NAD</keyword>
<protein>
    <recommendedName>
        <fullName evidence="6">Aldehyde dehydrogenase domain-containing protein</fullName>
    </recommendedName>
</protein>
<dbReference type="InterPro" id="IPR035892">
    <property type="entry name" value="C2_domain_sf"/>
</dbReference>
<keyword evidence="8" id="KW-1185">Reference proteome</keyword>
<dbReference type="Gene3D" id="3.40.605.10">
    <property type="entry name" value="Aldehyde Dehydrogenase, Chain A, domain 1"/>
    <property type="match status" value="1"/>
</dbReference>
<dbReference type="FunFam" id="3.40.309.10:FF:000003">
    <property type="entry name" value="Aldehyde dehydrogenase"/>
    <property type="match status" value="1"/>
</dbReference>
<dbReference type="InterPro" id="IPR015590">
    <property type="entry name" value="Aldehyde_DH_dom"/>
</dbReference>
<dbReference type="Gene3D" id="2.60.40.150">
    <property type="entry name" value="C2 domain"/>
    <property type="match status" value="1"/>
</dbReference>
<feature type="domain" description="Aldehyde dehydrogenase" evidence="6">
    <location>
        <begin position="119"/>
        <end position="553"/>
    </location>
</feature>
<name>A0A8J6L8Q5_TENMO</name>
<organism evidence="7 8">
    <name type="scientific">Tenebrio molitor</name>
    <name type="common">Yellow mealworm beetle</name>
    <dbReference type="NCBI Taxonomy" id="7067"/>
    <lineage>
        <taxon>Eukaryota</taxon>
        <taxon>Metazoa</taxon>
        <taxon>Ecdysozoa</taxon>
        <taxon>Arthropoda</taxon>
        <taxon>Hexapoda</taxon>
        <taxon>Insecta</taxon>
        <taxon>Pterygota</taxon>
        <taxon>Neoptera</taxon>
        <taxon>Endopterygota</taxon>
        <taxon>Coleoptera</taxon>
        <taxon>Polyphaga</taxon>
        <taxon>Cucujiformia</taxon>
        <taxon>Tenebrionidae</taxon>
        <taxon>Tenebrio</taxon>
    </lineage>
</organism>
<comment type="caution">
    <text evidence="7">The sequence shown here is derived from an EMBL/GenBank/DDBJ whole genome shotgun (WGS) entry which is preliminary data.</text>
</comment>
<dbReference type="InterPro" id="IPR012394">
    <property type="entry name" value="Aldehyde_DH_NAD(P)"/>
</dbReference>
<dbReference type="Pfam" id="PF00171">
    <property type="entry name" value="Aldedh"/>
    <property type="match status" value="1"/>
</dbReference>
<dbReference type="SUPFAM" id="SSF53720">
    <property type="entry name" value="ALDH-like"/>
    <property type="match status" value="1"/>
</dbReference>
<keyword evidence="2 5" id="KW-0560">Oxidoreductase</keyword>
<comment type="similarity">
    <text evidence="1 5">Belongs to the aldehyde dehydrogenase family.</text>
</comment>
<dbReference type="InterPro" id="IPR016163">
    <property type="entry name" value="Ald_DH_C"/>
</dbReference>
<accession>A0A8J6L8Q5</accession>
<dbReference type="InterPro" id="IPR016162">
    <property type="entry name" value="Ald_DH_N"/>
</dbReference>
<evidence type="ECO:0000256" key="3">
    <source>
        <dbReference type="ARBA" id="ARBA00023027"/>
    </source>
</evidence>
<dbReference type="FunFam" id="3.40.605.10:FF:000004">
    <property type="entry name" value="Aldehyde dehydrogenase"/>
    <property type="match status" value="1"/>
</dbReference>
<sequence>METIFRVTVPATRGGWKHTRWPRNFKLRTSLSDLFIQLCAFLTAQATMGEPSDLVEILPDPPPPGLIKHHGHRCGQGKRLNGRGVREEPQLHPCNATSMSRLESERAVDKVKMNSTRAETVVDLTLRDPTKIVQVARSRFNEGRTLPIKFRRKQLNGLVRLVEENEQAIVDAIHRDLRKPEQEAVSYEVLPTLNEIKHVLNHLDEWTRPEKPPKPLTNLMDGVYIYKDPYGVVLVMGAWNYPFHLTLAPLIGAIAAGNCAVIKPSDVSPATSELISILVPKYLDQDCYPVFLGGIKETTELLKERFDYIFYTGSTTVGQIIHKAANKYLTPVTLEMGGKSPAYIDSSADIAKTVKRILWGKCINSGQTCIAPDYILCTREVQDKFVKYAQKVILEFYGSDVEASADLCRIVTDRHFERLVGLMPGLKIALGGRYEPKDRFMEPTIAVDVSPNHPIMQEEIFGPILPMVTISNVDEAISFINKREKPLALYVFSTNKSDQGKLLKKTSSGGVCVNDTILHIATNVLPFGGVGNSGMGAYHGRSTFDTFSHRKSVLVRDFKSVPEKLMASRYPPYSKSKLSMIRMALQERKGLSCRYLSHIVMFLLGVIAEEGDKHEAYVRLTLNQHYRSVKEKRTGIARPSRDGAVTFTEGFNLKLAPSQADISSLAFHVFQATSGYGRDKLIGKCVLGSYMFARGRALIQWNTAINNPMEQNQQWHVLCE</sequence>
<evidence type="ECO:0000256" key="2">
    <source>
        <dbReference type="ARBA" id="ARBA00023002"/>
    </source>
</evidence>
<evidence type="ECO:0000259" key="6">
    <source>
        <dbReference type="Pfam" id="PF00171"/>
    </source>
</evidence>
<dbReference type="GO" id="GO:0004029">
    <property type="term" value="F:aldehyde dehydrogenase (NAD+) activity"/>
    <property type="evidence" value="ECO:0007669"/>
    <property type="project" value="TreeGrafter"/>
</dbReference>
<dbReference type="PANTHER" id="PTHR43570">
    <property type="entry name" value="ALDEHYDE DEHYDROGENASE"/>
    <property type="match status" value="1"/>
</dbReference>
<dbReference type="AlphaFoldDB" id="A0A8J6L8Q5"/>
<dbReference type="Proteomes" id="UP000719412">
    <property type="component" value="Unassembled WGS sequence"/>
</dbReference>
<gene>
    <name evidence="7" type="ORF">GEV33_012811</name>
</gene>
<reference evidence="7" key="1">
    <citation type="journal article" date="2020" name="J Insects Food Feed">
        <title>The yellow mealworm (Tenebrio molitor) genome: a resource for the emerging insects as food and feed industry.</title>
        <authorList>
            <person name="Eriksson T."/>
            <person name="Andere A."/>
            <person name="Kelstrup H."/>
            <person name="Emery V."/>
            <person name="Picard C."/>
        </authorList>
    </citation>
    <scope>NUCLEOTIDE SEQUENCE</scope>
    <source>
        <strain evidence="7">Stoneville</strain>
        <tissue evidence="7">Whole head</tissue>
    </source>
</reference>
<feature type="active site" evidence="4">
    <location>
        <position position="335"/>
    </location>
</feature>
<dbReference type="PROSITE" id="PS00687">
    <property type="entry name" value="ALDEHYDE_DEHYDR_GLU"/>
    <property type="match status" value="1"/>
</dbReference>
<evidence type="ECO:0000256" key="1">
    <source>
        <dbReference type="ARBA" id="ARBA00009986"/>
    </source>
</evidence>
<dbReference type="GO" id="GO:0006081">
    <property type="term" value="P:aldehyde metabolic process"/>
    <property type="evidence" value="ECO:0007669"/>
    <property type="project" value="InterPro"/>
</dbReference>
<reference evidence="7" key="2">
    <citation type="submission" date="2021-08" db="EMBL/GenBank/DDBJ databases">
        <authorList>
            <person name="Eriksson T."/>
        </authorList>
    </citation>
    <scope>NUCLEOTIDE SEQUENCE</scope>
    <source>
        <strain evidence="7">Stoneville</strain>
        <tissue evidence="7">Whole head</tissue>
    </source>
</reference>